<proteinExistence type="predicted"/>
<evidence type="ECO:0000313" key="1">
    <source>
        <dbReference type="EMBL" id="RLT81417.1"/>
    </source>
</evidence>
<evidence type="ECO:0000313" key="2">
    <source>
        <dbReference type="Proteomes" id="UP000267159"/>
    </source>
</evidence>
<organism evidence="1 2">
    <name type="scientific">Bacteroides acidifaciens</name>
    <dbReference type="NCBI Taxonomy" id="85831"/>
    <lineage>
        <taxon>Bacteria</taxon>
        <taxon>Pseudomonadati</taxon>
        <taxon>Bacteroidota</taxon>
        <taxon>Bacteroidia</taxon>
        <taxon>Bacteroidales</taxon>
        <taxon>Bacteroidaceae</taxon>
        <taxon>Bacteroides</taxon>
    </lineage>
</organism>
<dbReference type="GO" id="GO:0003677">
    <property type="term" value="F:DNA binding"/>
    <property type="evidence" value="ECO:0007669"/>
    <property type="project" value="UniProtKB-KW"/>
</dbReference>
<accession>A0A3L7Z0D6</accession>
<name>A0A3L7Z0D6_9BACE</name>
<dbReference type="EMBL" id="RAZM01000005">
    <property type="protein sequence ID" value="RLT81417.1"/>
    <property type="molecule type" value="Genomic_DNA"/>
</dbReference>
<comment type="caution">
    <text evidence="1">The sequence shown here is derived from an EMBL/GenBank/DDBJ whole genome shotgun (WGS) entry which is preliminary data.</text>
</comment>
<reference evidence="1 2" key="1">
    <citation type="submission" date="2018-09" db="EMBL/GenBank/DDBJ databases">
        <title>Murine metabolic-syndrome-specific gut microbial biobank.</title>
        <authorList>
            <person name="Liu C."/>
        </authorList>
    </citation>
    <scope>NUCLEOTIDE SEQUENCE [LARGE SCALE GENOMIC DNA]</scope>
    <source>
        <strain evidence="1 2">0.1X-D8-26</strain>
    </source>
</reference>
<protein>
    <submittedName>
        <fullName evidence="1">DNA-binding protein</fullName>
    </submittedName>
</protein>
<keyword evidence="1" id="KW-0238">DNA-binding</keyword>
<gene>
    <name evidence="1" type="ORF">D7Y07_03060</name>
</gene>
<sequence length="74" mass="8527">MGIIPDRLYTVNEAARYLCVHRCTIYAYINHQEKPLPFVRQQSNMRILFQGCDLTAYKASGLPKKGRKRKGGIQ</sequence>
<dbReference type="Proteomes" id="UP000267159">
    <property type="component" value="Unassembled WGS sequence"/>
</dbReference>
<dbReference type="AlphaFoldDB" id="A0A3L7Z0D6"/>